<dbReference type="Pfam" id="PF22629">
    <property type="entry name" value="ACT_AHAS_ss"/>
    <property type="match status" value="1"/>
</dbReference>
<keyword evidence="3" id="KW-1185">Reference proteome</keyword>
<dbReference type="InterPro" id="IPR040537">
    <property type="entry name" value="DUF5612"/>
</dbReference>
<feature type="domain" description="ACT" evidence="1">
    <location>
        <begin position="7"/>
        <end position="80"/>
    </location>
</feature>
<dbReference type="InterPro" id="IPR054480">
    <property type="entry name" value="AHAS_small-like_ACT"/>
</dbReference>
<gene>
    <name evidence="2" type="ordered locus">Metvu_0857</name>
</gene>
<evidence type="ECO:0000313" key="3">
    <source>
        <dbReference type="Proteomes" id="UP000002063"/>
    </source>
</evidence>
<evidence type="ECO:0000313" key="2">
    <source>
        <dbReference type="EMBL" id="ACX72715.1"/>
    </source>
</evidence>
<dbReference type="Gene3D" id="3.30.70.260">
    <property type="match status" value="1"/>
</dbReference>
<organism evidence="2 3">
    <name type="scientific">Methanocaldococcus vulcanius (strain ATCC 700851 / DSM 12094 / M7)</name>
    <name type="common">Methanococcus vulcanius</name>
    <dbReference type="NCBI Taxonomy" id="579137"/>
    <lineage>
        <taxon>Archaea</taxon>
        <taxon>Methanobacteriati</taxon>
        <taxon>Methanobacteriota</taxon>
        <taxon>Methanomada group</taxon>
        <taxon>Methanococci</taxon>
        <taxon>Methanococcales</taxon>
        <taxon>Methanocaldococcaceae</taxon>
        <taxon>Methanocaldococcus</taxon>
    </lineage>
</organism>
<protein>
    <submittedName>
        <fullName evidence="2">Amino acid-binding ACT domain protein</fullName>
    </submittedName>
</protein>
<dbReference type="SUPFAM" id="SSF55021">
    <property type="entry name" value="ACT-like"/>
    <property type="match status" value="1"/>
</dbReference>
<sequence>MVYMEIGLSVEAENKVGVLHKLTGIIYELGGNITYTQQFIKEDQNVGFIYMEIEGIKNLGLLNNKLKECKHVKRFEIHNSLKKIYGKRVIIVGGGAQVAEVARGAISEADRHNIRGERISVDTLPIVGEENLYEAVKAVATLPRVGILVLAGSLMGGKITEAVKELKEKSDIPVISLKMFGSVPKVVDLVVGDPLQAGVLAVMAIAKTAKFDIKKVKGRIL</sequence>
<dbReference type="CDD" id="cd04874">
    <property type="entry name" value="ACT_Af1403"/>
    <property type="match status" value="1"/>
</dbReference>
<accession>C9RGL3</accession>
<dbReference type="KEGG" id="mvu:Metvu_0857"/>
<evidence type="ECO:0000259" key="1">
    <source>
        <dbReference type="PROSITE" id="PS51671"/>
    </source>
</evidence>
<dbReference type="InterPro" id="IPR011006">
    <property type="entry name" value="CheY-like_superfamily"/>
</dbReference>
<dbReference type="STRING" id="579137.Metvu_0857"/>
<dbReference type="EMBL" id="CP001787">
    <property type="protein sequence ID" value="ACX72715.1"/>
    <property type="molecule type" value="Genomic_DNA"/>
</dbReference>
<dbReference type="SUPFAM" id="SSF52172">
    <property type="entry name" value="CheY-like"/>
    <property type="match status" value="1"/>
</dbReference>
<dbReference type="eggNOG" id="arCOG00813">
    <property type="taxonomic scope" value="Archaea"/>
</dbReference>
<dbReference type="PIRSF" id="PIRSF006363">
    <property type="entry name" value="UCP006363_ACT"/>
    <property type="match status" value="1"/>
</dbReference>
<dbReference type="Gene3D" id="3.40.50.10550">
    <property type="entry name" value="Hypothetical protein af1403, domain 2"/>
    <property type="match status" value="1"/>
</dbReference>
<reference evidence="2" key="1">
    <citation type="submission" date="2009-10" db="EMBL/GenBank/DDBJ databases">
        <title>Complete sequence of chromosome of Methanocaldococcus vulcanius M7.</title>
        <authorList>
            <consortium name="US DOE Joint Genome Institute"/>
            <person name="Lucas S."/>
            <person name="Copeland A."/>
            <person name="Lapidus A."/>
            <person name="Glavina del Rio T."/>
            <person name="Dalin E."/>
            <person name="Tice H."/>
            <person name="Bruce D."/>
            <person name="Goodwin L."/>
            <person name="Pitluck S."/>
            <person name="Lcollab F.I."/>
            <person name="Brettin T."/>
            <person name="Detter J.C."/>
            <person name="Han C."/>
            <person name="Tapia R."/>
            <person name="Kuske C.R."/>
            <person name="Schmutz J."/>
            <person name="Larimer F."/>
            <person name="Land M."/>
            <person name="Hauser L."/>
            <person name="Kyrpides N."/>
            <person name="Ovchinikova G."/>
            <person name="Sieprawska-Lupa M."/>
            <person name="Whitman W.B."/>
            <person name="Woyke T."/>
        </authorList>
    </citation>
    <scope>NUCLEOTIDE SEQUENCE [LARGE SCALE GENOMIC DNA]</scope>
    <source>
        <strain evidence="2">M7</strain>
    </source>
</reference>
<dbReference type="Proteomes" id="UP000002063">
    <property type="component" value="Chromosome"/>
</dbReference>
<dbReference type="InterPro" id="IPR045865">
    <property type="entry name" value="ACT-like_dom_sf"/>
</dbReference>
<proteinExistence type="predicted"/>
<dbReference type="InterPro" id="IPR015832">
    <property type="entry name" value="UCP006363_ACT"/>
</dbReference>
<dbReference type="HOGENOM" id="CLU_1264587_0_0_2"/>
<name>C9RGL3_METVM</name>
<dbReference type="PROSITE" id="PS51671">
    <property type="entry name" value="ACT"/>
    <property type="match status" value="1"/>
</dbReference>
<dbReference type="Pfam" id="PF18462">
    <property type="entry name" value="DUF5612"/>
    <property type="match status" value="1"/>
</dbReference>
<dbReference type="AlphaFoldDB" id="C9RGL3"/>
<dbReference type="InterPro" id="IPR002912">
    <property type="entry name" value="ACT_dom"/>
</dbReference>